<evidence type="ECO:0000256" key="4">
    <source>
        <dbReference type="ARBA" id="ARBA00035535"/>
    </source>
</evidence>
<dbReference type="InterPro" id="IPR024794">
    <property type="entry name" value="Rbsml_eL15_core_dom_sf"/>
</dbReference>
<dbReference type="AlphaFoldDB" id="A0A7T9I2W7"/>
<dbReference type="EMBL" id="CP064981">
    <property type="protein sequence ID" value="QQR93187.1"/>
    <property type="molecule type" value="Genomic_DNA"/>
</dbReference>
<reference evidence="6" key="1">
    <citation type="submission" date="2020-11" db="EMBL/GenBank/DDBJ databases">
        <title>Connecting structure to function with the recovery of over 1000 high-quality activated sludge metagenome-assembled genomes encoding full-length rRNA genes using long-read sequencing.</title>
        <authorList>
            <person name="Singleton C.M."/>
            <person name="Petriglieri F."/>
            <person name="Kristensen J.M."/>
            <person name="Kirkegaard R.H."/>
            <person name="Michaelsen T.Y."/>
            <person name="Andersen M.H."/>
            <person name="Karst S.M."/>
            <person name="Dueholm M.S."/>
            <person name="Nielsen P.H."/>
            <person name="Albertsen M."/>
        </authorList>
    </citation>
    <scope>NUCLEOTIDE SEQUENCE</scope>
    <source>
        <strain evidence="6">Fred_18-Q3-R57-64_BAT3C.431</strain>
    </source>
</reference>
<name>A0A7T9I2W7_9ARCH</name>
<dbReference type="InterPro" id="IPR000439">
    <property type="entry name" value="Ribosomal_eL15"/>
</dbReference>
<sequence>MKNATQQTIFNQISGKTVDGVDYSKLNRERLMDFRREPQAVVALDGPTNIRRAKSLGYKAKQGITVARVRIRRGGGLVLRPNRARKPKRMGVNKITRKKGIQAMAEERANKRFPNMEVLNSYLVGHDGKNKYFEVILVDPKHPSILADKNLNWIASNKHHGRVFKGKTSAGQRSRGLHNPAGARGTEKIRPSLRAHNRKGK</sequence>
<dbReference type="PANTHER" id="PTHR11847">
    <property type="entry name" value="RIBOSOMAL PROTEIN L15"/>
    <property type="match status" value="1"/>
</dbReference>
<dbReference type="Pfam" id="PF00827">
    <property type="entry name" value="Ribosomal_L15e"/>
    <property type="match status" value="1"/>
</dbReference>
<feature type="region of interest" description="Disordered" evidence="5">
    <location>
        <begin position="166"/>
        <end position="201"/>
    </location>
</feature>
<dbReference type="GO" id="GO:0003723">
    <property type="term" value="F:RNA binding"/>
    <property type="evidence" value="ECO:0007669"/>
    <property type="project" value="TreeGrafter"/>
</dbReference>
<evidence type="ECO:0000256" key="5">
    <source>
        <dbReference type="SAM" id="MobiDB-lite"/>
    </source>
</evidence>
<evidence type="ECO:0000313" key="6">
    <source>
        <dbReference type="EMBL" id="QQR93187.1"/>
    </source>
</evidence>
<keyword evidence="3" id="KW-0687">Ribonucleoprotein</keyword>
<proteinExistence type="inferred from homology"/>
<protein>
    <recommendedName>
        <fullName evidence="4">50S ribosomal protein L15e</fullName>
    </recommendedName>
</protein>
<feature type="compositionally biased region" description="Basic residues" evidence="5">
    <location>
        <begin position="191"/>
        <end position="201"/>
    </location>
</feature>
<accession>A0A7T9I2W7</accession>
<dbReference type="GO" id="GO:0003735">
    <property type="term" value="F:structural constituent of ribosome"/>
    <property type="evidence" value="ECO:0007669"/>
    <property type="project" value="InterPro"/>
</dbReference>
<dbReference type="Gene3D" id="3.40.1120.10">
    <property type="entry name" value="Ribosomal protein l15e"/>
    <property type="match status" value="1"/>
</dbReference>
<evidence type="ECO:0000256" key="1">
    <source>
        <dbReference type="ARBA" id="ARBA00006857"/>
    </source>
</evidence>
<dbReference type="SUPFAM" id="SSF54189">
    <property type="entry name" value="Ribosomal proteins S24e, L23 and L15e"/>
    <property type="match status" value="1"/>
</dbReference>
<dbReference type="NCBIfam" id="NF003269">
    <property type="entry name" value="PRK04243.1"/>
    <property type="match status" value="1"/>
</dbReference>
<dbReference type="PANTHER" id="PTHR11847:SF4">
    <property type="entry name" value="LARGE RIBOSOMAL SUBUNIT PROTEIN EL15"/>
    <property type="match status" value="1"/>
</dbReference>
<dbReference type="InterPro" id="IPR012678">
    <property type="entry name" value="Ribosomal_uL23/eL15/eS24_sf"/>
</dbReference>
<gene>
    <name evidence="6" type="ORF">IPJ89_05315</name>
</gene>
<dbReference type="SMART" id="SM01384">
    <property type="entry name" value="Ribosomal_L15e"/>
    <property type="match status" value="1"/>
</dbReference>
<dbReference type="GO" id="GO:0002181">
    <property type="term" value="P:cytoplasmic translation"/>
    <property type="evidence" value="ECO:0007669"/>
    <property type="project" value="TreeGrafter"/>
</dbReference>
<comment type="similarity">
    <text evidence="1">Belongs to the eukaryotic ribosomal protein eL15 family.</text>
</comment>
<dbReference type="GO" id="GO:0022625">
    <property type="term" value="C:cytosolic large ribosomal subunit"/>
    <property type="evidence" value="ECO:0007669"/>
    <property type="project" value="TreeGrafter"/>
</dbReference>
<dbReference type="Proteomes" id="UP000596004">
    <property type="component" value="Chromosome"/>
</dbReference>
<evidence type="ECO:0000256" key="2">
    <source>
        <dbReference type="ARBA" id="ARBA00022980"/>
    </source>
</evidence>
<evidence type="ECO:0000256" key="3">
    <source>
        <dbReference type="ARBA" id="ARBA00023274"/>
    </source>
</evidence>
<keyword evidence="2 6" id="KW-0689">Ribosomal protein</keyword>
<organism evidence="6">
    <name type="scientific">Candidatus Iainarchaeum sp</name>
    <dbReference type="NCBI Taxonomy" id="3101447"/>
    <lineage>
        <taxon>Archaea</taxon>
        <taxon>Candidatus Iainarchaeota</taxon>
        <taxon>Candidatus Iainarchaeia</taxon>
        <taxon>Candidatus Iainarchaeales</taxon>
        <taxon>Candidatus Iainarchaeaceae</taxon>
        <taxon>Candidatus Iainarchaeum</taxon>
    </lineage>
</organism>